<dbReference type="OrthoDB" id="34863at10239"/>
<dbReference type="Proteomes" id="UP000792575">
    <property type="component" value="Genome"/>
</dbReference>
<dbReference type="Gene3D" id="3.40.50.1460">
    <property type="match status" value="1"/>
</dbReference>
<proteinExistence type="predicted"/>
<sequence>MVLIINQTNSMVERDITPIKSLFKNIHECDNLTKDEIINVINAFCENNNKQYIVIFIFGDADSNGNVFDVNKEKYSLSSIFKHRRHDDTPLILITDLCVPNDCRISIFNICATINNSLLLNLYHEPKHRIGNDFIDILSKELKQKDELEDICRNIRREMAFTNNVMPCVRSTLCVRVYDIQNY</sequence>
<evidence type="ECO:0000313" key="1">
    <source>
        <dbReference type="EMBL" id="CCU55326.1"/>
    </source>
</evidence>
<evidence type="ECO:0008006" key="3">
    <source>
        <dbReference type="Google" id="ProtNLM"/>
    </source>
</evidence>
<dbReference type="KEGG" id="vg:15613934"/>
<reference evidence="1" key="1">
    <citation type="journal article" date="2013" name="J. Virol.">
        <title>New Insights into the Evolution of Entomopoxvirinae from the Complete Genome Sequences of Four Entomopoxviruses Infecting Adoxophyes honmai, Choristoneura biennis, Choristoneura rosaceana, and Mythimna separata.</title>
        <authorList>
            <person name="Theze J."/>
            <person name="Takatsuka J."/>
            <person name="Li Z."/>
            <person name="Gallais J."/>
            <person name="Doucet D."/>
            <person name="Arif B."/>
            <person name="Nakai M."/>
            <person name="Herniou E.A."/>
        </authorList>
    </citation>
    <scope>NUCLEOTIDE SEQUENCE</scope>
    <source>
        <strain evidence="1">Tokyo</strain>
    </source>
</reference>
<name>A0A916KNT9_9POXV</name>
<gene>
    <name evidence="1" type="ORF">AHEV_005</name>
</gene>
<dbReference type="InterPro" id="IPR029030">
    <property type="entry name" value="Caspase-like_dom_sf"/>
</dbReference>
<dbReference type="SUPFAM" id="SSF52129">
    <property type="entry name" value="Caspase-like"/>
    <property type="match status" value="1"/>
</dbReference>
<evidence type="ECO:0000313" key="2">
    <source>
        <dbReference type="Proteomes" id="UP000792575"/>
    </source>
</evidence>
<keyword evidence="2" id="KW-1185">Reference proteome</keyword>
<dbReference type="RefSeq" id="YP_008003828.1">
    <property type="nucleotide sequence ID" value="NC_021247.1"/>
</dbReference>
<accession>A0A916KNT9</accession>
<dbReference type="GeneID" id="15613934"/>
<organism evidence="1 2">
    <name type="scientific">Adoxophyes honmai entomopoxvirus 'L'</name>
    <dbReference type="NCBI Taxonomy" id="1293540"/>
    <lineage>
        <taxon>Viruses</taxon>
        <taxon>Varidnaviria</taxon>
        <taxon>Bamfordvirae</taxon>
        <taxon>Nucleocytoviricota</taxon>
        <taxon>Pokkesviricetes</taxon>
        <taxon>Chitovirales</taxon>
        <taxon>Poxviridae</taxon>
        <taxon>Entomopoxvirinae</taxon>
        <taxon>Betaentomopoxvirus</taxon>
        <taxon>Betaentomopoxvirus ahonmai</taxon>
    </lineage>
</organism>
<dbReference type="EMBL" id="HF679131">
    <property type="protein sequence ID" value="CCU55326.1"/>
    <property type="molecule type" value="Genomic_DNA"/>
</dbReference>
<protein>
    <recommendedName>
        <fullName evidence="3">Caspase-like protein</fullName>
    </recommendedName>
</protein>